<dbReference type="Pfam" id="PF13489">
    <property type="entry name" value="Methyltransf_23"/>
    <property type="match status" value="1"/>
</dbReference>
<keyword evidence="1" id="KW-0808">Transferase</keyword>
<dbReference type="EMBL" id="WWNE01000005">
    <property type="protein sequence ID" value="NBG65378.1"/>
    <property type="molecule type" value="Genomic_DNA"/>
</dbReference>
<gene>
    <name evidence="1" type="ORF">GQN54_04580</name>
</gene>
<reference evidence="1 2" key="1">
    <citation type="submission" date="2019-12" db="EMBL/GenBank/DDBJ databases">
        <authorList>
            <person name="Zhao J."/>
        </authorList>
    </citation>
    <scope>NUCLEOTIDE SEQUENCE [LARGE SCALE GENOMIC DNA]</scope>
    <source>
        <strain evidence="1 2">S-15</strain>
    </source>
</reference>
<dbReference type="CDD" id="cd02440">
    <property type="entry name" value="AdoMet_MTases"/>
    <property type="match status" value="1"/>
</dbReference>
<protein>
    <submittedName>
        <fullName evidence="1">Methyltransferase domain-containing protein</fullName>
    </submittedName>
</protein>
<dbReference type="GO" id="GO:0008168">
    <property type="term" value="F:methyltransferase activity"/>
    <property type="evidence" value="ECO:0007669"/>
    <property type="project" value="UniProtKB-KW"/>
</dbReference>
<name>A0A6N9NFF8_9FLAO</name>
<evidence type="ECO:0000313" key="2">
    <source>
        <dbReference type="Proteomes" id="UP000470771"/>
    </source>
</evidence>
<dbReference type="Proteomes" id="UP000470771">
    <property type="component" value="Unassembled WGS sequence"/>
</dbReference>
<comment type="caution">
    <text evidence="1">The sequence shown here is derived from an EMBL/GenBank/DDBJ whole genome shotgun (WGS) entry which is preliminary data.</text>
</comment>
<dbReference type="SUPFAM" id="SSF53335">
    <property type="entry name" value="S-adenosyl-L-methionine-dependent methyltransferases"/>
    <property type="match status" value="1"/>
</dbReference>
<dbReference type="AlphaFoldDB" id="A0A6N9NFF8"/>
<evidence type="ECO:0000313" key="1">
    <source>
        <dbReference type="EMBL" id="NBG65378.1"/>
    </source>
</evidence>
<dbReference type="PANTHER" id="PTHR43861">
    <property type="entry name" value="TRANS-ACONITATE 2-METHYLTRANSFERASE-RELATED"/>
    <property type="match status" value="1"/>
</dbReference>
<keyword evidence="2" id="KW-1185">Reference proteome</keyword>
<dbReference type="RefSeq" id="WP_160632339.1">
    <property type="nucleotide sequence ID" value="NZ_WWNE01000005.1"/>
</dbReference>
<dbReference type="Gene3D" id="3.40.50.150">
    <property type="entry name" value="Vaccinia Virus protein VP39"/>
    <property type="match status" value="1"/>
</dbReference>
<sequence>MGLKFTRKKEHFFLLSLLYRLAKLNPLSQKRRLKLYLELTWIFDRFAHSEAMAFYEISKNPVRINTLNFLSSELKPDYKVLDIGCNRGDLTNLIAEHVYRITGVDHDTNAIKSAKLNYGNTNIQFINGDALEHVKNVSEKYDLIILSHILEHIDNPISFLRAYIPYSKYIYIEVPDYEKSYHNVFRKDVGAVLQFTDNDHISEFDREEIEQIFEELYLVILRKEFRHGVMRYFLKSSEVI</sequence>
<keyword evidence="1" id="KW-0489">Methyltransferase</keyword>
<organism evidence="1 2">
    <name type="scientific">Acidiluteibacter ferrifornacis</name>
    <dbReference type="NCBI Taxonomy" id="2692424"/>
    <lineage>
        <taxon>Bacteria</taxon>
        <taxon>Pseudomonadati</taxon>
        <taxon>Bacteroidota</taxon>
        <taxon>Flavobacteriia</taxon>
        <taxon>Flavobacteriales</taxon>
        <taxon>Cryomorphaceae</taxon>
        <taxon>Acidiluteibacter</taxon>
    </lineage>
</organism>
<accession>A0A6N9NFF8</accession>
<proteinExistence type="predicted"/>
<dbReference type="GO" id="GO:0032259">
    <property type="term" value="P:methylation"/>
    <property type="evidence" value="ECO:0007669"/>
    <property type="project" value="UniProtKB-KW"/>
</dbReference>
<dbReference type="InterPro" id="IPR029063">
    <property type="entry name" value="SAM-dependent_MTases_sf"/>
</dbReference>